<keyword evidence="3" id="KW-0804">Transcription</keyword>
<evidence type="ECO:0000259" key="4">
    <source>
        <dbReference type="PROSITE" id="PS50987"/>
    </source>
</evidence>
<protein>
    <recommendedName>
        <fullName evidence="4">HTH arsR-type domain-containing protein</fullName>
    </recommendedName>
</protein>
<keyword evidence="6" id="KW-1185">Reference proteome</keyword>
<dbReference type="InterPro" id="IPR001845">
    <property type="entry name" value="HTH_ArsR_DNA-bd_dom"/>
</dbReference>
<feature type="domain" description="HTH arsR-type" evidence="4">
    <location>
        <begin position="34"/>
        <end position="126"/>
    </location>
</feature>
<dbReference type="Proteomes" id="UP000604243">
    <property type="component" value="Unassembled WGS sequence"/>
</dbReference>
<dbReference type="InterPro" id="IPR011991">
    <property type="entry name" value="ArsR-like_HTH"/>
</dbReference>
<evidence type="ECO:0000256" key="3">
    <source>
        <dbReference type="ARBA" id="ARBA00023163"/>
    </source>
</evidence>
<dbReference type="Pfam" id="PF01022">
    <property type="entry name" value="HTH_5"/>
    <property type="match status" value="1"/>
</dbReference>
<dbReference type="NCBIfam" id="NF033788">
    <property type="entry name" value="HTH_metalloreg"/>
    <property type="match status" value="1"/>
</dbReference>
<dbReference type="PRINTS" id="PR00778">
    <property type="entry name" value="HTHARSR"/>
</dbReference>
<dbReference type="PANTHER" id="PTHR43132:SF2">
    <property type="entry name" value="ARSENICAL RESISTANCE OPERON REPRESSOR ARSR-RELATED"/>
    <property type="match status" value="1"/>
</dbReference>
<organism evidence="5 6">
    <name type="scientific">Kushneria pakistanensis</name>
    <dbReference type="NCBI Taxonomy" id="1508770"/>
    <lineage>
        <taxon>Bacteria</taxon>
        <taxon>Pseudomonadati</taxon>
        <taxon>Pseudomonadota</taxon>
        <taxon>Gammaproteobacteria</taxon>
        <taxon>Oceanospirillales</taxon>
        <taxon>Halomonadaceae</taxon>
        <taxon>Kushneria</taxon>
    </lineage>
</organism>
<dbReference type="PROSITE" id="PS50987">
    <property type="entry name" value="HTH_ARSR_2"/>
    <property type="match status" value="1"/>
</dbReference>
<dbReference type="InterPro" id="IPR051011">
    <property type="entry name" value="Metal_resp_trans_reg"/>
</dbReference>
<reference evidence="6" key="1">
    <citation type="journal article" date="2019" name="Int. J. Syst. Evol. Microbiol.">
        <title>The Global Catalogue of Microorganisms (GCM) 10K type strain sequencing project: providing services to taxonomists for standard genome sequencing and annotation.</title>
        <authorList>
            <consortium name="The Broad Institute Genomics Platform"/>
            <consortium name="The Broad Institute Genome Sequencing Center for Infectious Disease"/>
            <person name="Wu L."/>
            <person name="Ma J."/>
        </authorList>
    </citation>
    <scope>NUCLEOTIDE SEQUENCE [LARGE SCALE GENOMIC DNA]</scope>
    <source>
        <strain evidence="6">KCTC 42082</strain>
    </source>
</reference>
<keyword evidence="1" id="KW-0805">Transcription regulation</keyword>
<dbReference type="EMBL" id="BMZM01000001">
    <property type="protein sequence ID" value="GHC17499.1"/>
    <property type="molecule type" value="Genomic_DNA"/>
</dbReference>
<proteinExistence type="predicted"/>
<comment type="caution">
    <text evidence="5">The sequence shown here is derived from an EMBL/GenBank/DDBJ whole genome shotgun (WGS) entry which is preliminary data.</text>
</comment>
<evidence type="ECO:0000256" key="1">
    <source>
        <dbReference type="ARBA" id="ARBA00023015"/>
    </source>
</evidence>
<dbReference type="SMART" id="SM00418">
    <property type="entry name" value="HTH_ARSR"/>
    <property type="match status" value="1"/>
</dbReference>
<evidence type="ECO:0000313" key="6">
    <source>
        <dbReference type="Proteomes" id="UP000604243"/>
    </source>
</evidence>
<gene>
    <name evidence="5" type="ORF">GCM10010082_05870</name>
</gene>
<name>A0ABQ3FBZ3_9GAMM</name>
<dbReference type="InterPro" id="IPR036390">
    <property type="entry name" value="WH_DNA-bd_sf"/>
</dbReference>
<dbReference type="CDD" id="cd00090">
    <property type="entry name" value="HTH_ARSR"/>
    <property type="match status" value="1"/>
</dbReference>
<dbReference type="PANTHER" id="PTHR43132">
    <property type="entry name" value="ARSENICAL RESISTANCE OPERON REPRESSOR ARSR-RELATED"/>
    <property type="match status" value="1"/>
</dbReference>
<dbReference type="Gene3D" id="1.10.10.10">
    <property type="entry name" value="Winged helix-like DNA-binding domain superfamily/Winged helix DNA-binding domain"/>
    <property type="match status" value="1"/>
</dbReference>
<dbReference type="SUPFAM" id="SSF46785">
    <property type="entry name" value="Winged helix' DNA-binding domain"/>
    <property type="match status" value="1"/>
</dbReference>
<dbReference type="InterPro" id="IPR036388">
    <property type="entry name" value="WH-like_DNA-bd_sf"/>
</dbReference>
<evidence type="ECO:0000313" key="5">
    <source>
        <dbReference type="EMBL" id="GHC17499.1"/>
    </source>
</evidence>
<sequence>MSWQAAQCQTSLADISVISHKLEDALNAITTRPETNSATCDEVTLLKAMAHPDRLQVLRILAAEGEMQVTELNTRTELRQSAFSQHLKVLRDAGLVDVRRESQRIYYTLRRSQGSELFDTMSALFG</sequence>
<accession>A0ABQ3FBZ3</accession>
<keyword evidence="2" id="KW-0238">DNA-binding</keyword>
<evidence type="ECO:0000256" key="2">
    <source>
        <dbReference type="ARBA" id="ARBA00023125"/>
    </source>
</evidence>